<gene>
    <name evidence="1" type="ORF">NIOZUU159_00105</name>
</gene>
<reference evidence="1" key="1">
    <citation type="submission" date="2020-08" db="EMBL/GenBank/DDBJ databases">
        <title>Bridging the membrane lipid divide: bacteria of the FCB group superphylum have the potential to synthesize archaeal ether lipids.</title>
        <authorList>
            <person name="Villanueva L."/>
            <person name="von Meijenfeldt F.A.B."/>
            <person name="Westbye A.B."/>
            <person name="Yadav S."/>
            <person name="Hopmans E.C."/>
            <person name="Dutilh B.E."/>
            <person name="Sinninghe Damste J.S."/>
        </authorList>
    </citation>
    <scope>NUCLEOTIDE SEQUENCE</scope>
    <source>
        <strain evidence="1">NIOZ-UU159</strain>
    </source>
</reference>
<accession>A0A7S9XFS8</accession>
<dbReference type="EMBL" id="MW030588">
    <property type="protein sequence ID" value="QPI16614.1"/>
    <property type="molecule type" value="Genomic_DNA"/>
</dbReference>
<proteinExistence type="predicted"/>
<sequence>MVVPKKVPILTTINKKRTIKIFKLGKKDGKVGVLIKSGKTRKKIREEQQIIHIKAMADIKYYLRKHNLIKAGTSAPENVLRKLYEDSFLSGDIYNNNADVLIHNYMQDEDIYDI</sequence>
<protein>
    <submittedName>
        <fullName evidence="1">Uncharacterized protein</fullName>
    </submittedName>
</protein>
<organism evidence="1">
    <name type="scientific">Virus NIOZ-UU159</name>
    <dbReference type="NCBI Taxonomy" id="2763270"/>
    <lineage>
        <taxon>Viruses</taxon>
    </lineage>
</organism>
<evidence type="ECO:0000313" key="1">
    <source>
        <dbReference type="EMBL" id="QPI16614.1"/>
    </source>
</evidence>
<name>A0A7S9XFS8_9VIRU</name>